<dbReference type="PANTHER" id="PTHR37376">
    <property type="entry name" value="EXPRESSED PROTEIN"/>
    <property type="match status" value="1"/>
</dbReference>
<sequence>MASTPPPPPVIGKAGNLTVFITPPSPSEAEAEGSPDSPRSEFTTPSGSPRAAEDSTPPPSPPRAGAAAGQGGGAGVLPAAGHPAAGEDGLTAAARREALLRRRPSASAAGAAHASLDEYISNWFGLDQSKYQWALNEYYESNGKRNCGDLSVSLAKIHLSCGSALGVGMQLSLILYWSGIL</sequence>
<dbReference type="EMBL" id="AL662955">
    <property type="protein sequence ID" value="CAD40216.2"/>
    <property type="molecule type" value="Genomic_DNA"/>
</dbReference>
<name>Q7XW80_ORYSJ</name>
<dbReference type="PANTHER" id="PTHR37376:SF1">
    <property type="entry name" value="EXPRESSED PROTEIN"/>
    <property type="match status" value="1"/>
</dbReference>
<feature type="region of interest" description="Disordered" evidence="1">
    <location>
        <begin position="1"/>
        <end position="90"/>
    </location>
</feature>
<proteinExistence type="predicted"/>
<organism evidence="2 3">
    <name type="scientific">Oryza sativa subsp. japonica</name>
    <name type="common">Rice</name>
    <dbReference type="NCBI Taxonomy" id="39947"/>
    <lineage>
        <taxon>Eukaryota</taxon>
        <taxon>Viridiplantae</taxon>
        <taxon>Streptophyta</taxon>
        <taxon>Embryophyta</taxon>
        <taxon>Tracheophyta</taxon>
        <taxon>Spermatophyta</taxon>
        <taxon>Magnoliopsida</taxon>
        <taxon>Liliopsida</taxon>
        <taxon>Poales</taxon>
        <taxon>Poaceae</taxon>
        <taxon>BOP clade</taxon>
        <taxon>Oryzoideae</taxon>
        <taxon>Oryzeae</taxon>
        <taxon>Oryzinae</taxon>
        <taxon>Oryza</taxon>
        <taxon>Oryza sativa</taxon>
    </lineage>
</organism>
<dbReference type="AlphaFoldDB" id="Q7XW80"/>
<dbReference type="Proteomes" id="UP000000763">
    <property type="component" value="Chromosome 4"/>
</dbReference>
<protein>
    <submittedName>
        <fullName evidence="2">OSJNBa0019J05.14 protein</fullName>
    </submittedName>
</protein>
<feature type="compositionally biased region" description="Low complexity" evidence="1">
    <location>
        <begin position="76"/>
        <end position="86"/>
    </location>
</feature>
<accession>Q7XW80</accession>
<evidence type="ECO:0000256" key="1">
    <source>
        <dbReference type="SAM" id="MobiDB-lite"/>
    </source>
</evidence>
<gene>
    <name evidence="2" type="primary">OSJNBa0019J05.14</name>
</gene>
<reference evidence="3" key="1">
    <citation type="journal article" date="2005" name="Nature">
        <title>The map-based sequence of the rice genome.</title>
        <authorList>
            <consortium name="International rice genome sequencing project (IRGSP)"/>
            <person name="Matsumoto T."/>
            <person name="Wu J."/>
            <person name="Kanamori H."/>
            <person name="Katayose Y."/>
            <person name="Fujisawa M."/>
            <person name="Namiki N."/>
            <person name="Mizuno H."/>
            <person name="Yamamoto K."/>
            <person name="Antonio B.A."/>
            <person name="Baba T."/>
            <person name="Sakata K."/>
            <person name="Nagamura Y."/>
            <person name="Aoki H."/>
            <person name="Arikawa K."/>
            <person name="Arita K."/>
            <person name="Bito T."/>
            <person name="Chiden Y."/>
            <person name="Fujitsuka N."/>
            <person name="Fukunaka R."/>
            <person name="Hamada M."/>
            <person name="Harada C."/>
            <person name="Hayashi A."/>
            <person name="Hijishita S."/>
            <person name="Honda M."/>
            <person name="Hosokawa S."/>
            <person name="Ichikawa Y."/>
            <person name="Idonuma A."/>
            <person name="Iijima M."/>
            <person name="Ikeda M."/>
            <person name="Ikeno M."/>
            <person name="Ito K."/>
            <person name="Ito S."/>
            <person name="Ito T."/>
            <person name="Ito Y."/>
            <person name="Ito Y."/>
            <person name="Iwabuchi A."/>
            <person name="Kamiya K."/>
            <person name="Karasawa W."/>
            <person name="Kurita K."/>
            <person name="Katagiri S."/>
            <person name="Kikuta A."/>
            <person name="Kobayashi H."/>
            <person name="Kobayashi N."/>
            <person name="Machita K."/>
            <person name="Maehara T."/>
            <person name="Masukawa M."/>
            <person name="Mizubayashi T."/>
            <person name="Mukai Y."/>
            <person name="Nagasaki H."/>
            <person name="Nagata Y."/>
            <person name="Naito S."/>
            <person name="Nakashima M."/>
            <person name="Nakama Y."/>
            <person name="Nakamichi Y."/>
            <person name="Nakamura M."/>
            <person name="Meguro A."/>
            <person name="Negishi M."/>
            <person name="Ohta I."/>
            <person name="Ohta T."/>
            <person name="Okamoto M."/>
            <person name="Ono N."/>
            <person name="Saji S."/>
            <person name="Sakaguchi M."/>
            <person name="Sakai K."/>
            <person name="Shibata M."/>
            <person name="Shimokawa T."/>
            <person name="Song J."/>
            <person name="Takazaki Y."/>
            <person name="Terasawa K."/>
            <person name="Tsugane M."/>
            <person name="Tsuji K."/>
            <person name="Ueda S."/>
            <person name="Waki K."/>
            <person name="Yamagata H."/>
            <person name="Yamamoto M."/>
            <person name="Yamamoto S."/>
            <person name="Yamane H."/>
            <person name="Yoshiki S."/>
            <person name="Yoshihara R."/>
            <person name="Yukawa K."/>
            <person name="Zhong H."/>
            <person name="Yano M."/>
            <person name="Yuan Q."/>
            <person name="Ouyang S."/>
            <person name="Liu J."/>
            <person name="Jones K.M."/>
            <person name="Gansberger K."/>
            <person name="Moffat K."/>
            <person name="Hill J."/>
            <person name="Bera J."/>
            <person name="Fadrosh D."/>
            <person name="Jin S."/>
            <person name="Johri S."/>
            <person name="Kim M."/>
            <person name="Overton L."/>
            <person name="Reardon M."/>
            <person name="Tsitrin T."/>
            <person name="Vuong H."/>
            <person name="Weaver B."/>
            <person name="Ciecko A."/>
            <person name="Tallon L."/>
            <person name="Jackson J."/>
            <person name="Pai G."/>
            <person name="Aken S.V."/>
            <person name="Utterback T."/>
            <person name="Reidmuller S."/>
            <person name="Feldblyum T."/>
            <person name="Hsiao J."/>
            <person name="Zismann V."/>
            <person name="Iobst S."/>
            <person name="de Vazeille A.R."/>
            <person name="Buell C.R."/>
            <person name="Ying K."/>
            <person name="Li Y."/>
            <person name="Lu T."/>
            <person name="Huang Y."/>
            <person name="Zhao Q."/>
            <person name="Feng Q."/>
            <person name="Zhang L."/>
            <person name="Zhu J."/>
            <person name="Weng Q."/>
            <person name="Mu J."/>
            <person name="Lu Y."/>
            <person name="Fan D."/>
            <person name="Liu Y."/>
            <person name="Guan J."/>
            <person name="Zhang Y."/>
            <person name="Yu S."/>
            <person name="Liu X."/>
            <person name="Zhang Y."/>
            <person name="Hong G."/>
            <person name="Han B."/>
            <person name="Choisne N."/>
            <person name="Demange N."/>
            <person name="Orjeda G."/>
            <person name="Samain S."/>
            <person name="Cattolico L."/>
            <person name="Pelletier E."/>
            <person name="Couloux A."/>
            <person name="Segurens B."/>
            <person name="Wincker P."/>
            <person name="D'Hont A."/>
            <person name="Scarpelli C."/>
            <person name="Weissenbach J."/>
            <person name="Salanoubat M."/>
            <person name="Quetier F."/>
            <person name="Yu Y."/>
            <person name="Kim H.R."/>
            <person name="Rambo T."/>
            <person name="Currie J."/>
            <person name="Collura K."/>
            <person name="Luo M."/>
            <person name="Yang T."/>
            <person name="Ammiraju J.S.S."/>
            <person name="Engler F."/>
            <person name="Soderlund C."/>
            <person name="Wing R.A."/>
            <person name="Palmer L.E."/>
            <person name="de la Bastide M."/>
            <person name="Spiegel L."/>
            <person name="Nascimento L."/>
            <person name="Zutavern T."/>
            <person name="O'Shaughnessy A."/>
            <person name="Dike S."/>
            <person name="Dedhia N."/>
            <person name="Preston R."/>
            <person name="Balija V."/>
            <person name="McCombie W.R."/>
            <person name="Chow T."/>
            <person name="Chen H."/>
            <person name="Chung M."/>
            <person name="Chen C."/>
            <person name="Shaw J."/>
            <person name="Wu H."/>
            <person name="Hsiao K."/>
            <person name="Chao Y."/>
            <person name="Chu M."/>
            <person name="Cheng C."/>
            <person name="Hour A."/>
            <person name="Lee P."/>
            <person name="Lin S."/>
            <person name="Lin Y."/>
            <person name="Liou J."/>
            <person name="Liu S."/>
            <person name="Hsing Y."/>
            <person name="Raghuvanshi S."/>
            <person name="Mohanty A."/>
            <person name="Bharti A.K."/>
            <person name="Gaur A."/>
            <person name="Gupta V."/>
            <person name="Kumar D."/>
            <person name="Ravi V."/>
            <person name="Vij S."/>
            <person name="Kapur A."/>
            <person name="Khurana P."/>
            <person name="Khurana P."/>
            <person name="Khurana J.P."/>
            <person name="Tyagi A.K."/>
            <person name="Gaikwad K."/>
            <person name="Singh A."/>
            <person name="Dalal V."/>
            <person name="Srivastava S."/>
            <person name="Dixit A."/>
            <person name="Pal A.K."/>
            <person name="Ghazi I.A."/>
            <person name="Yadav M."/>
            <person name="Pandit A."/>
            <person name="Bhargava A."/>
            <person name="Sureshbabu K."/>
            <person name="Batra K."/>
            <person name="Sharma T.R."/>
            <person name="Mohapatra T."/>
            <person name="Singh N.K."/>
            <person name="Messing J."/>
            <person name="Nelson A.B."/>
            <person name="Fuks G."/>
            <person name="Kavchok S."/>
            <person name="Keizer G."/>
            <person name="Linton E."/>
            <person name="Llaca V."/>
            <person name="Song R."/>
            <person name="Tanyolac B."/>
            <person name="Young S."/>
            <person name="Ho-Il K."/>
            <person name="Hahn J.H."/>
            <person name="Sangsakoo G."/>
            <person name="Vanavichit A."/>
            <person name="de Mattos Luiz.A.T."/>
            <person name="Zimmer P.D."/>
            <person name="Malone G."/>
            <person name="Dellagostin O."/>
            <person name="de Oliveira A.C."/>
            <person name="Bevan M."/>
            <person name="Bancroft I."/>
            <person name="Minx P."/>
            <person name="Cordum H."/>
            <person name="Wilson R."/>
            <person name="Cheng Z."/>
            <person name="Jin W."/>
            <person name="Jiang J."/>
            <person name="Leong S.A."/>
            <person name="Iwama H."/>
            <person name="Gojobori T."/>
            <person name="Itoh T."/>
            <person name="Niimura Y."/>
            <person name="Fujii Y."/>
            <person name="Habara T."/>
            <person name="Sakai H."/>
            <person name="Sato Y."/>
            <person name="Wilson G."/>
            <person name="Kumar K."/>
            <person name="McCouch S."/>
            <person name="Juretic N."/>
            <person name="Hoen D."/>
            <person name="Wright S."/>
            <person name="Bruskiewich R."/>
            <person name="Bureau T."/>
            <person name="Miyao A."/>
            <person name="Hirochika H."/>
            <person name="Nishikawa T."/>
            <person name="Kadowaki K."/>
            <person name="Sugiura M."/>
            <person name="Burr B."/>
            <person name="Sasaki T."/>
        </authorList>
    </citation>
    <scope>NUCLEOTIDE SEQUENCE [LARGE SCALE GENOMIC DNA]</scope>
    <source>
        <strain evidence="3">cv. Nipponbare</strain>
    </source>
</reference>
<feature type="compositionally biased region" description="Pro residues" evidence="1">
    <location>
        <begin position="1"/>
        <end position="10"/>
    </location>
</feature>
<reference evidence="3" key="2">
    <citation type="journal article" date="2008" name="Nucleic Acids Res.">
        <title>The rice annotation project database (RAP-DB): 2008 update.</title>
        <authorList>
            <consortium name="The rice annotation project (RAP)"/>
        </authorList>
    </citation>
    <scope>GENOME REANNOTATION</scope>
    <source>
        <strain evidence="3">cv. Nipponbare</strain>
    </source>
</reference>
<evidence type="ECO:0000313" key="3">
    <source>
        <dbReference type="Proteomes" id="UP000000763"/>
    </source>
</evidence>
<evidence type="ECO:0000313" key="2">
    <source>
        <dbReference type="EMBL" id="CAD40216.2"/>
    </source>
</evidence>